<dbReference type="InterPro" id="IPR032710">
    <property type="entry name" value="NTF2-like_dom_sf"/>
</dbReference>
<dbReference type="Proteomes" id="UP000539372">
    <property type="component" value="Unassembled WGS sequence"/>
</dbReference>
<sequence>MPNIDATLIVAFVTATCVLPTGCASTDESDASAVLQRLYTLPDPDFAAFHDDQRRPAYYSPRIHALALAKTACFQQVFGMDGLDFDYIVPGQDYDIRDLSIETISQSGDAATARVAFVTMGEAVTLDYSLLRVDGRWLIDDTMYDGHSLAGDLAAPCQSD</sequence>
<evidence type="ECO:0000313" key="2">
    <source>
        <dbReference type="Proteomes" id="UP000539372"/>
    </source>
</evidence>
<proteinExistence type="predicted"/>
<protein>
    <submittedName>
        <fullName evidence="1">DUF3828 domain-containing protein</fullName>
    </submittedName>
</protein>
<accession>A0A7Y0DXU0</accession>
<keyword evidence="2" id="KW-1185">Reference proteome</keyword>
<comment type="caution">
    <text evidence="1">The sequence shown here is derived from an EMBL/GenBank/DDBJ whole genome shotgun (WGS) entry which is preliminary data.</text>
</comment>
<dbReference type="AlphaFoldDB" id="A0A7Y0DXU0"/>
<organism evidence="1 2">
    <name type="scientific">Pacificispira spongiicola</name>
    <dbReference type="NCBI Taxonomy" id="2729598"/>
    <lineage>
        <taxon>Bacteria</taxon>
        <taxon>Pseudomonadati</taxon>
        <taxon>Pseudomonadota</taxon>
        <taxon>Alphaproteobacteria</taxon>
        <taxon>Rhodospirillales</taxon>
        <taxon>Rhodospirillaceae</taxon>
        <taxon>Pacificispira</taxon>
    </lineage>
</organism>
<reference evidence="1 2" key="1">
    <citation type="submission" date="2020-04" db="EMBL/GenBank/DDBJ databases">
        <title>Rhodospirillaceae bacterium KN72 isolated from deep sea.</title>
        <authorList>
            <person name="Zhang D.-C."/>
        </authorList>
    </citation>
    <scope>NUCLEOTIDE SEQUENCE [LARGE SCALE GENOMIC DNA]</scope>
    <source>
        <strain evidence="1 2">KN72</strain>
    </source>
</reference>
<name>A0A7Y0DXU0_9PROT</name>
<dbReference type="EMBL" id="JABBNT010000001">
    <property type="protein sequence ID" value="NMM43592.1"/>
    <property type="molecule type" value="Genomic_DNA"/>
</dbReference>
<evidence type="ECO:0000313" key="1">
    <source>
        <dbReference type="EMBL" id="NMM43592.1"/>
    </source>
</evidence>
<dbReference type="SUPFAM" id="SSF54427">
    <property type="entry name" value="NTF2-like"/>
    <property type="match status" value="1"/>
</dbReference>
<gene>
    <name evidence="1" type="ORF">HH303_03825</name>
</gene>
<dbReference type="Gene3D" id="3.10.450.50">
    <property type="match status" value="1"/>
</dbReference>